<dbReference type="EMBL" id="CP024608">
    <property type="protein sequence ID" value="ATQ78796.1"/>
    <property type="molecule type" value="Genomic_DNA"/>
</dbReference>
<keyword evidence="3" id="KW-1185">Reference proteome</keyword>
<name>A0A2D2DV11_9BURK</name>
<protein>
    <submittedName>
        <fullName evidence="2">Uncharacterized protein</fullName>
    </submittedName>
</protein>
<reference evidence="2" key="1">
    <citation type="submission" date="2017-10" db="EMBL/GenBank/DDBJ databases">
        <title>Massilia psychrophilum sp. nov., a novel purple-pigmented bacterium isolated from Tianshan glacier, Xinjiang Municipality, China.</title>
        <authorList>
            <person name="Wang H."/>
        </authorList>
    </citation>
    <scope>NUCLEOTIDE SEQUENCE [LARGE SCALE GENOMIC DNA]</scope>
    <source>
        <strain evidence="2">B2</strain>
    </source>
</reference>
<evidence type="ECO:0000313" key="3">
    <source>
        <dbReference type="Proteomes" id="UP000229897"/>
    </source>
</evidence>
<dbReference type="AlphaFoldDB" id="A0A2D2DV11"/>
<accession>A0A2D2DV11</accession>
<gene>
    <name evidence="2" type="ORF">CR152_09520</name>
</gene>
<proteinExistence type="predicted"/>
<evidence type="ECO:0000313" key="2">
    <source>
        <dbReference type="EMBL" id="ATQ78796.1"/>
    </source>
</evidence>
<dbReference type="KEGG" id="mass:CR152_09520"/>
<dbReference type="Proteomes" id="UP000229897">
    <property type="component" value="Chromosome"/>
</dbReference>
<organism evidence="2 3">
    <name type="scientific">Massilia violaceinigra</name>
    <dbReference type="NCBI Taxonomy" id="2045208"/>
    <lineage>
        <taxon>Bacteria</taxon>
        <taxon>Pseudomonadati</taxon>
        <taxon>Pseudomonadota</taxon>
        <taxon>Betaproteobacteria</taxon>
        <taxon>Burkholderiales</taxon>
        <taxon>Oxalobacteraceae</taxon>
        <taxon>Telluria group</taxon>
        <taxon>Massilia</taxon>
    </lineage>
</organism>
<sequence length="74" mass="8654">MARREGARRPPPPPEEIRRQLGWRLAPTDSERLLVQFYLIPTNYSHLATQVALDWLFAPVRRAARRVNSHQILP</sequence>
<feature type="region of interest" description="Disordered" evidence="1">
    <location>
        <begin position="1"/>
        <end position="21"/>
    </location>
</feature>
<evidence type="ECO:0000256" key="1">
    <source>
        <dbReference type="SAM" id="MobiDB-lite"/>
    </source>
</evidence>